<feature type="region of interest" description="Disordered" evidence="1">
    <location>
        <begin position="152"/>
        <end position="181"/>
    </location>
</feature>
<dbReference type="VEuPathDB" id="FungiDB:TRIVIDRAFT_225784"/>
<organism evidence="2 3">
    <name type="scientific">Hypocrea virens (strain Gv29-8 / FGSC 10586)</name>
    <name type="common">Gliocladium virens</name>
    <name type="synonym">Trichoderma virens</name>
    <dbReference type="NCBI Taxonomy" id="413071"/>
    <lineage>
        <taxon>Eukaryota</taxon>
        <taxon>Fungi</taxon>
        <taxon>Dikarya</taxon>
        <taxon>Ascomycota</taxon>
        <taxon>Pezizomycotina</taxon>
        <taxon>Sordariomycetes</taxon>
        <taxon>Hypocreomycetidae</taxon>
        <taxon>Hypocreales</taxon>
        <taxon>Hypocreaceae</taxon>
        <taxon>Trichoderma</taxon>
    </lineage>
</organism>
<dbReference type="OrthoDB" id="6621371at2759"/>
<name>G9N4F3_HYPVG</name>
<dbReference type="EMBL" id="ABDF02000086">
    <property type="protein sequence ID" value="EHK18478.1"/>
    <property type="molecule type" value="Genomic_DNA"/>
</dbReference>
<dbReference type="HOGENOM" id="CLU_1272460_0_0_1"/>
<dbReference type="RefSeq" id="XP_013952676.1">
    <property type="nucleotide sequence ID" value="XM_014097201.1"/>
</dbReference>
<reference evidence="2 3" key="1">
    <citation type="journal article" date="2011" name="Genome Biol.">
        <title>Comparative genome sequence analysis underscores mycoparasitism as the ancestral life style of Trichoderma.</title>
        <authorList>
            <person name="Kubicek C.P."/>
            <person name="Herrera-Estrella A."/>
            <person name="Seidl-Seiboth V."/>
            <person name="Martinez D.A."/>
            <person name="Druzhinina I.S."/>
            <person name="Thon M."/>
            <person name="Zeilinger S."/>
            <person name="Casas-Flores S."/>
            <person name="Horwitz B.A."/>
            <person name="Mukherjee P.K."/>
            <person name="Mukherjee M."/>
            <person name="Kredics L."/>
            <person name="Alcaraz L.D."/>
            <person name="Aerts A."/>
            <person name="Antal Z."/>
            <person name="Atanasova L."/>
            <person name="Cervantes-Badillo M.G."/>
            <person name="Challacombe J."/>
            <person name="Chertkov O."/>
            <person name="McCluskey K."/>
            <person name="Coulpier F."/>
            <person name="Deshpande N."/>
            <person name="von Doehren H."/>
            <person name="Ebbole D.J."/>
            <person name="Esquivel-Naranjo E.U."/>
            <person name="Fekete E."/>
            <person name="Flipphi M."/>
            <person name="Glaser F."/>
            <person name="Gomez-Rodriguez E.Y."/>
            <person name="Gruber S."/>
            <person name="Han C."/>
            <person name="Henrissat B."/>
            <person name="Hermosa R."/>
            <person name="Hernandez-Onate M."/>
            <person name="Karaffa L."/>
            <person name="Kosti I."/>
            <person name="Le Crom S."/>
            <person name="Lindquist E."/>
            <person name="Lucas S."/>
            <person name="Luebeck M."/>
            <person name="Luebeck P.S."/>
            <person name="Margeot A."/>
            <person name="Metz B."/>
            <person name="Misra M."/>
            <person name="Nevalainen H."/>
            <person name="Omann M."/>
            <person name="Packer N."/>
            <person name="Perrone G."/>
            <person name="Uresti-Rivera E.E."/>
            <person name="Salamov A."/>
            <person name="Schmoll M."/>
            <person name="Seiboth B."/>
            <person name="Shapiro H."/>
            <person name="Sukno S."/>
            <person name="Tamayo-Ramos J.A."/>
            <person name="Tisch D."/>
            <person name="Wiest A."/>
            <person name="Wilkinson H.H."/>
            <person name="Zhang M."/>
            <person name="Coutinho P.M."/>
            <person name="Kenerley C.M."/>
            <person name="Monte E."/>
            <person name="Baker S.E."/>
            <person name="Grigoriev I.V."/>
        </authorList>
    </citation>
    <scope>NUCLEOTIDE SEQUENCE [LARGE SCALE GENOMIC DNA]</scope>
    <source>
        <strain evidence="3">Gv29-8 / FGSC 10586</strain>
    </source>
</reference>
<evidence type="ECO:0000256" key="1">
    <source>
        <dbReference type="SAM" id="MobiDB-lite"/>
    </source>
</evidence>
<keyword evidence="3" id="KW-1185">Reference proteome</keyword>
<dbReference type="Proteomes" id="UP000007115">
    <property type="component" value="Unassembled WGS sequence"/>
</dbReference>
<dbReference type="GeneID" id="25791972"/>
<dbReference type="InParanoid" id="G9N4F3"/>
<feature type="compositionally biased region" description="Low complexity" evidence="1">
    <location>
        <begin position="196"/>
        <end position="206"/>
    </location>
</feature>
<evidence type="ECO:0000313" key="2">
    <source>
        <dbReference type="EMBL" id="EHK18478.1"/>
    </source>
</evidence>
<protein>
    <submittedName>
        <fullName evidence="2">Uncharacterized protein</fullName>
    </submittedName>
</protein>
<comment type="caution">
    <text evidence="2">The sequence shown here is derived from an EMBL/GenBank/DDBJ whole genome shotgun (WGS) entry which is preliminary data.</text>
</comment>
<dbReference type="AlphaFoldDB" id="G9N4F3"/>
<evidence type="ECO:0000313" key="3">
    <source>
        <dbReference type="Proteomes" id="UP000007115"/>
    </source>
</evidence>
<accession>G9N4F3</accession>
<proteinExistence type="predicted"/>
<sequence length="217" mass="23845">MPQAAKSVAKRILDMWDEKGTKRTANIDLGSDSCFVSYPSPCMHCAFGLAEGDPRYLCRIDSFDNDGDCIECILAQKKCTWLGFYPSTEECLNLLYQRKVACLSLQRNGRSKITLAALDVMIQYALKYLVDMWNNAHLGELYSPDCCHDDLPDSTQQNKNKNKNGKKNKENKEVMPTGSSYKASAAKASAAKASAAKAAETKVSSSGDISSKIPHTP</sequence>
<feature type="region of interest" description="Disordered" evidence="1">
    <location>
        <begin position="196"/>
        <end position="217"/>
    </location>
</feature>
<gene>
    <name evidence="2" type="ORF">TRIVIDRAFT_225784</name>
</gene>